<protein>
    <submittedName>
        <fullName evidence="2">NADH dehydrogenase</fullName>
    </submittedName>
</protein>
<dbReference type="STRING" id="29539.SAMN02745716_0765"/>
<accession>A0A1H6FNU6</accession>
<gene>
    <name evidence="2" type="ORF">SAMN02745716_0765</name>
</gene>
<name>A0A1H6FNU6_THEAL</name>
<dbReference type="PANTHER" id="PTHR12126:SF11">
    <property type="entry name" value="NADH DEHYDROGENASE [UBIQUINONE] 1 ALPHA SUBCOMPLEX SUBUNIT 9, MITOCHONDRIAL"/>
    <property type="match status" value="1"/>
</dbReference>
<dbReference type="RefSeq" id="WP_093116353.1">
    <property type="nucleotide sequence ID" value="NZ_FNWJ01000001.1"/>
</dbReference>
<keyword evidence="3" id="KW-1185">Reference proteome</keyword>
<dbReference type="Proteomes" id="UP000222056">
    <property type="component" value="Unassembled WGS sequence"/>
</dbReference>
<dbReference type="SUPFAM" id="SSF51735">
    <property type="entry name" value="NAD(P)-binding Rossmann-fold domains"/>
    <property type="match status" value="1"/>
</dbReference>
<dbReference type="GO" id="GO:0044877">
    <property type="term" value="F:protein-containing complex binding"/>
    <property type="evidence" value="ECO:0007669"/>
    <property type="project" value="TreeGrafter"/>
</dbReference>
<organism evidence="2 3">
    <name type="scientific">Thermoleophilum album</name>
    <dbReference type="NCBI Taxonomy" id="29539"/>
    <lineage>
        <taxon>Bacteria</taxon>
        <taxon>Bacillati</taxon>
        <taxon>Actinomycetota</taxon>
        <taxon>Thermoleophilia</taxon>
        <taxon>Thermoleophilales</taxon>
        <taxon>Thermoleophilaceae</taxon>
        <taxon>Thermoleophilum</taxon>
    </lineage>
</organism>
<proteinExistence type="predicted"/>
<dbReference type="EMBL" id="FNWJ01000001">
    <property type="protein sequence ID" value="SEH11434.1"/>
    <property type="molecule type" value="Genomic_DNA"/>
</dbReference>
<dbReference type="InterPro" id="IPR016040">
    <property type="entry name" value="NAD(P)-bd_dom"/>
</dbReference>
<evidence type="ECO:0000313" key="3">
    <source>
        <dbReference type="Proteomes" id="UP000222056"/>
    </source>
</evidence>
<evidence type="ECO:0000259" key="1">
    <source>
        <dbReference type="Pfam" id="PF13460"/>
    </source>
</evidence>
<dbReference type="Gene3D" id="3.40.50.720">
    <property type="entry name" value="NAD(P)-binding Rossmann-like Domain"/>
    <property type="match status" value="1"/>
</dbReference>
<feature type="domain" description="NAD(P)-binding" evidence="1">
    <location>
        <begin position="6"/>
        <end position="146"/>
    </location>
</feature>
<dbReference type="InterPro" id="IPR051207">
    <property type="entry name" value="ComplexI_NDUFA9_subunit"/>
</dbReference>
<dbReference type="OrthoDB" id="9801785at2"/>
<dbReference type="InterPro" id="IPR036291">
    <property type="entry name" value="NAD(P)-bd_dom_sf"/>
</dbReference>
<dbReference type="PANTHER" id="PTHR12126">
    <property type="entry name" value="NADH-UBIQUINONE OXIDOREDUCTASE 39 KDA SUBUNIT-RELATED"/>
    <property type="match status" value="1"/>
</dbReference>
<reference evidence="3" key="1">
    <citation type="submission" date="2016-10" db="EMBL/GenBank/DDBJ databases">
        <authorList>
            <person name="Varghese N."/>
            <person name="Submissions S."/>
        </authorList>
    </citation>
    <scope>NUCLEOTIDE SEQUENCE [LARGE SCALE GENOMIC DNA]</scope>
    <source>
        <strain evidence="3">ATCC 35263</strain>
    </source>
</reference>
<dbReference type="Pfam" id="PF13460">
    <property type="entry name" value="NAD_binding_10"/>
    <property type="match status" value="1"/>
</dbReference>
<dbReference type="AlphaFoldDB" id="A0A1H6FNU6"/>
<evidence type="ECO:0000313" key="2">
    <source>
        <dbReference type="EMBL" id="SEH11434.1"/>
    </source>
</evidence>
<sequence length="290" mass="30681">MLLVTGATGTVGRALVNRLVAADRPVRCLVRDPTKLGDLRARVQIAIADLAEPPLPRAAMRGVETVVHLASANRDADGATIEEVVVGGTARLVAAARAAGVERFVFFSALGARPWARPRLLRAKAVAEQIVRESGLRATIVRPSLVYARGDRYLQTIEACARGLGFVPLIGRGTARYRPIWADDVAACAQRLVALTSLPATVELCGPELLTQRQFCAAVLEALGLGRPLVPMPWPLVQRALAWSSSLAGDAVPAPDEAELLLESGLCVDSTAADVRSLGVEPLPVARVLS</sequence>